<evidence type="ECO:0000313" key="2">
    <source>
        <dbReference type="Proteomes" id="UP000800200"/>
    </source>
</evidence>
<proteinExistence type="predicted"/>
<feature type="non-terminal residue" evidence="1">
    <location>
        <position position="1"/>
    </location>
</feature>
<dbReference type="OrthoDB" id="4161196at2759"/>
<evidence type="ECO:0000313" key="1">
    <source>
        <dbReference type="EMBL" id="KAF2182115.1"/>
    </source>
</evidence>
<reference evidence="1" key="1">
    <citation type="journal article" date="2020" name="Stud. Mycol.">
        <title>101 Dothideomycetes genomes: a test case for predicting lifestyles and emergence of pathogens.</title>
        <authorList>
            <person name="Haridas S."/>
            <person name="Albert R."/>
            <person name="Binder M."/>
            <person name="Bloem J."/>
            <person name="Labutti K."/>
            <person name="Salamov A."/>
            <person name="Andreopoulos B."/>
            <person name="Baker S."/>
            <person name="Barry K."/>
            <person name="Bills G."/>
            <person name="Bluhm B."/>
            <person name="Cannon C."/>
            <person name="Castanera R."/>
            <person name="Culley D."/>
            <person name="Daum C."/>
            <person name="Ezra D."/>
            <person name="Gonzalez J."/>
            <person name="Henrissat B."/>
            <person name="Kuo A."/>
            <person name="Liang C."/>
            <person name="Lipzen A."/>
            <person name="Lutzoni F."/>
            <person name="Magnuson J."/>
            <person name="Mondo S."/>
            <person name="Nolan M."/>
            <person name="Ohm R."/>
            <person name="Pangilinan J."/>
            <person name="Park H.-J."/>
            <person name="Ramirez L."/>
            <person name="Alfaro M."/>
            <person name="Sun H."/>
            <person name="Tritt A."/>
            <person name="Yoshinaga Y."/>
            <person name="Zwiers L.-H."/>
            <person name="Turgeon B."/>
            <person name="Goodwin S."/>
            <person name="Spatafora J."/>
            <person name="Crous P."/>
            <person name="Grigoriev I."/>
        </authorList>
    </citation>
    <scope>NUCLEOTIDE SEQUENCE</scope>
    <source>
        <strain evidence="1">CBS 207.26</strain>
    </source>
</reference>
<dbReference type="EMBL" id="ML994650">
    <property type="protein sequence ID" value="KAF2182115.1"/>
    <property type="molecule type" value="Genomic_DNA"/>
</dbReference>
<name>A0A6A6DTK4_9PEZI</name>
<keyword evidence="2" id="KW-1185">Reference proteome</keyword>
<organism evidence="1 2">
    <name type="scientific">Zopfia rhizophila CBS 207.26</name>
    <dbReference type="NCBI Taxonomy" id="1314779"/>
    <lineage>
        <taxon>Eukaryota</taxon>
        <taxon>Fungi</taxon>
        <taxon>Dikarya</taxon>
        <taxon>Ascomycota</taxon>
        <taxon>Pezizomycotina</taxon>
        <taxon>Dothideomycetes</taxon>
        <taxon>Dothideomycetes incertae sedis</taxon>
        <taxon>Zopfiaceae</taxon>
        <taxon>Zopfia</taxon>
    </lineage>
</organism>
<protein>
    <submittedName>
        <fullName evidence="1">Uncharacterized protein</fullName>
    </submittedName>
</protein>
<dbReference type="AlphaFoldDB" id="A0A6A6DTK4"/>
<dbReference type="Proteomes" id="UP000800200">
    <property type="component" value="Unassembled WGS sequence"/>
</dbReference>
<accession>A0A6A6DTK4</accession>
<gene>
    <name evidence="1" type="ORF">K469DRAFT_637605</name>
</gene>
<sequence length="85" mass="9593">YVVLDYGGVERGWIQYDVEKHKDEEGKDLCKEQCVVAGKNSNKNVEEYYVLVVRSTGVDGGCVRIGVGLIQSDYVVRQRLNVRVV</sequence>